<name>A0AAD7VQF6_9ASCO</name>
<protein>
    <submittedName>
        <fullName evidence="4">CDP-alcohol phosphatidyltransferase</fullName>
    </submittedName>
</protein>
<keyword evidence="3" id="KW-0472">Membrane</keyword>
<dbReference type="Gene3D" id="1.20.120.1760">
    <property type="match status" value="1"/>
</dbReference>
<evidence type="ECO:0000256" key="3">
    <source>
        <dbReference type="SAM" id="Phobius"/>
    </source>
</evidence>
<dbReference type="RefSeq" id="XP_056042337.1">
    <property type="nucleotide sequence ID" value="XM_056184567.1"/>
</dbReference>
<dbReference type="Pfam" id="PF01066">
    <property type="entry name" value="CDP-OH_P_transf"/>
    <property type="match status" value="1"/>
</dbReference>
<feature type="transmembrane region" description="Helical" evidence="3">
    <location>
        <begin position="191"/>
        <end position="212"/>
    </location>
</feature>
<dbReference type="PROSITE" id="PS00379">
    <property type="entry name" value="CDP_ALCOHOL_P_TRANSF"/>
    <property type="match status" value="1"/>
</dbReference>
<dbReference type="GO" id="GO:0008654">
    <property type="term" value="P:phospholipid biosynthetic process"/>
    <property type="evidence" value="ECO:0007669"/>
    <property type="project" value="InterPro"/>
</dbReference>
<gene>
    <name evidence="4" type="ORF">POJ06DRAFT_143880</name>
</gene>
<reference evidence="4" key="1">
    <citation type="submission" date="2023-03" db="EMBL/GenBank/DDBJ databases">
        <title>Near-Complete genome sequence of Lipomyces tetrasporous NRRL Y-64009, an oleaginous yeast capable of growing on lignocellulosic hydrolysates.</title>
        <authorList>
            <consortium name="Lawrence Berkeley National Laboratory"/>
            <person name="Jagtap S.S."/>
            <person name="Liu J.-J."/>
            <person name="Walukiewicz H.E."/>
            <person name="Pangilinan J."/>
            <person name="Lipzen A."/>
            <person name="Ahrendt S."/>
            <person name="Koriabine M."/>
            <person name="Cobaugh K."/>
            <person name="Salamov A."/>
            <person name="Yoshinaga Y."/>
            <person name="Ng V."/>
            <person name="Daum C."/>
            <person name="Grigoriev I.V."/>
            <person name="Slininger P.J."/>
            <person name="Dien B.S."/>
            <person name="Jin Y.-S."/>
            <person name="Rao C.V."/>
        </authorList>
    </citation>
    <scope>NUCLEOTIDE SEQUENCE</scope>
    <source>
        <strain evidence="4">NRRL Y-64009</strain>
    </source>
</reference>
<dbReference type="GeneID" id="80879733"/>
<feature type="transmembrane region" description="Helical" evidence="3">
    <location>
        <begin position="123"/>
        <end position="148"/>
    </location>
</feature>
<sequence>MFDITLRRFKDRIVDPVARFVPPWISPDLVTLAAFVFGLSSCYVAAFSDSNTWPVLLWLLNRALDSLDGALARQRATATELGGFLDLLGDFTVYSLIPIAIAYGQDLRPTRLPLIDDNNRPDWRAVAVLEATFHINNFILFYIPAVAVKQRRGDKELTSVAMLPALVEGFESGLIFTAMLIWRRFIGPLCWGMSVAVAVGIVQRVWYSVAALKGVDRTRSRST</sequence>
<organism evidence="4 5">
    <name type="scientific">Lipomyces tetrasporus</name>
    <dbReference type="NCBI Taxonomy" id="54092"/>
    <lineage>
        <taxon>Eukaryota</taxon>
        <taxon>Fungi</taxon>
        <taxon>Dikarya</taxon>
        <taxon>Ascomycota</taxon>
        <taxon>Saccharomycotina</taxon>
        <taxon>Lipomycetes</taxon>
        <taxon>Lipomycetales</taxon>
        <taxon>Lipomycetaceae</taxon>
        <taxon>Lipomyces</taxon>
    </lineage>
</organism>
<dbReference type="GO" id="GO:0016020">
    <property type="term" value="C:membrane"/>
    <property type="evidence" value="ECO:0007669"/>
    <property type="project" value="InterPro"/>
</dbReference>
<dbReference type="InterPro" id="IPR000462">
    <property type="entry name" value="CDP-OH_P_trans"/>
</dbReference>
<keyword evidence="1 2" id="KW-0808">Transferase</keyword>
<dbReference type="GO" id="GO:0016780">
    <property type="term" value="F:phosphotransferase activity, for other substituted phosphate groups"/>
    <property type="evidence" value="ECO:0007669"/>
    <property type="project" value="InterPro"/>
</dbReference>
<comment type="similarity">
    <text evidence="2">Belongs to the CDP-alcohol phosphatidyltransferase class-I family.</text>
</comment>
<evidence type="ECO:0000256" key="1">
    <source>
        <dbReference type="ARBA" id="ARBA00022679"/>
    </source>
</evidence>
<dbReference type="EMBL" id="JARPMG010000008">
    <property type="protein sequence ID" value="KAJ8098887.1"/>
    <property type="molecule type" value="Genomic_DNA"/>
</dbReference>
<keyword evidence="3" id="KW-1133">Transmembrane helix</keyword>
<dbReference type="InterPro" id="IPR043130">
    <property type="entry name" value="CDP-OH_PTrfase_TM_dom"/>
</dbReference>
<keyword evidence="3" id="KW-0812">Transmembrane</keyword>
<evidence type="ECO:0000256" key="2">
    <source>
        <dbReference type="RuleBase" id="RU003750"/>
    </source>
</evidence>
<comment type="caution">
    <text evidence="4">The sequence shown here is derived from an EMBL/GenBank/DDBJ whole genome shotgun (WGS) entry which is preliminary data.</text>
</comment>
<evidence type="ECO:0000313" key="4">
    <source>
        <dbReference type="EMBL" id="KAJ8098887.1"/>
    </source>
</evidence>
<accession>A0AAD7VQF6</accession>
<keyword evidence="5" id="KW-1185">Reference proteome</keyword>
<dbReference type="InterPro" id="IPR048254">
    <property type="entry name" value="CDP_ALCOHOL_P_TRANSF_CS"/>
</dbReference>
<evidence type="ECO:0000313" key="5">
    <source>
        <dbReference type="Proteomes" id="UP001217417"/>
    </source>
</evidence>
<dbReference type="Proteomes" id="UP001217417">
    <property type="component" value="Unassembled WGS sequence"/>
</dbReference>
<feature type="transmembrane region" description="Helical" evidence="3">
    <location>
        <begin position="84"/>
        <end position="103"/>
    </location>
</feature>
<proteinExistence type="inferred from homology"/>
<dbReference type="AlphaFoldDB" id="A0AAD7VQF6"/>